<dbReference type="Proteomes" id="UP000295247">
    <property type="component" value="Unassembled WGS sequence"/>
</dbReference>
<comment type="caution">
    <text evidence="2">The sequence shown here is derived from an EMBL/GenBank/DDBJ whole genome shotgun (WGS) entry which is preliminary data.</text>
</comment>
<reference evidence="2 3" key="1">
    <citation type="submission" date="2019-03" db="EMBL/GenBank/DDBJ databases">
        <title>Genomic Encyclopedia of Type Strains, Phase IV (KMG-IV): sequencing the most valuable type-strain genomes for metagenomic binning, comparative biology and taxonomic classification.</title>
        <authorList>
            <person name="Goeker M."/>
        </authorList>
    </citation>
    <scope>NUCLEOTIDE SEQUENCE [LARGE SCALE GENOMIC DNA]</scope>
    <source>
        <strain evidence="2 3">DSM 203</strain>
    </source>
</reference>
<feature type="compositionally biased region" description="Basic and acidic residues" evidence="1">
    <location>
        <begin position="80"/>
        <end position="101"/>
    </location>
</feature>
<sequence length="101" mass="11563">MAEGVSKRRVCRLLGLSRSVLDDHARPRDDGPLIKALSALAERHPYAGSRKRYVRLRRAGHPTRNHKRVNSQANQGPKHVRLDRAERGSLHHEHQGIPHRH</sequence>
<dbReference type="AlphaFoldDB" id="A0A4R4AAB7"/>
<protein>
    <recommendedName>
        <fullName evidence="4">Transposase</fullName>
    </recommendedName>
</protein>
<accession>A0A4R4AAB7</accession>
<gene>
    <name evidence="2" type="ORF">EDC29_10571</name>
</gene>
<evidence type="ECO:0000313" key="3">
    <source>
        <dbReference type="Proteomes" id="UP000295247"/>
    </source>
</evidence>
<proteinExistence type="predicted"/>
<feature type="compositionally biased region" description="Basic residues" evidence="1">
    <location>
        <begin position="49"/>
        <end position="69"/>
    </location>
</feature>
<organism evidence="2 3">
    <name type="scientific">Marichromatium gracile</name>
    <name type="common">Chromatium gracile</name>
    <dbReference type="NCBI Taxonomy" id="1048"/>
    <lineage>
        <taxon>Bacteria</taxon>
        <taxon>Pseudomonadati</taxon>
        <taxon>Pseudomonadota</taxon>
        <taxon>Gammaproteobacteria</taxon>
        <taxon>Chromatiales</taxon>
        <taxon>Chromatiaceae</taxon>
        <taxon>Marichromatium</taxon>
    </lineage>
</organism>
<dbReference type="EMBL" id="SMDC01000005">
    <property type="protein sequence ID" value="TCW35897.1"/>
    <property type="molecule type" value="Genomic_DNA"/>
</dbReference>
<evidence type="ECO:0008006" key="4">
    <source>
        <dbReference type="Google" id="ProtNLM"/>
    </source>
</evidence>
<dbReference type="RefSeq" id="WP_132229553.1">
    <property type="nucleotide sequence ID" value="NZ_NRRH01000012.1"/>
</dbReference>
<feature type="region of interest" description="Disordered" evidence="1">
    <location>
        <begin position="48"/>
        <end position="101"/>
    </location>
</feature>
<evidence type="ECO:0000313" key="2">
    <source>
        <dbReference type="EMBL" id="TCW35897.1"/>
    </source>
</evidence>
<name>A0A4R4AAB7_MARGR</name>
<evidence type="ECO:0000256" key="1">
    <source>
        <dbReference type="SAM" id="MobiDB-lite"/>
    </source>
</evidence>